<reference evidence="3" key="2">
    <citation type="journal article" date="2021" name="PeerJ">
        <title>Extensive microbial diversity within the chicken gut microbiome revealed by metagenomics and culture.</title>
        <authorList>
            <person name="Gilroy R."/>
            <person name="Ravi A."/>
            <person name="Getino M."/>
            <person name="Pursley I."/>
            <person name="Horton D.L."/>
            <person name="Alikhan N.F."/>
            <person name="Baker D."/>
            <person name="Gharbi K."/>
            <person name="Hall N."/>
            <person name="Watson M."/>
            <person name="Adriaenssens E.M."/>
            <person name="Foster-Nyarko E."/>
            <person name="Jarju S."/>
            <person name="Secka A."/>
            <person name="Antonio M."/>
            <person name="Oren A."/>
            <person name="Chaudhuri R.R."/>
            <person name="La Ragione R."/>
            <person name="Hildebrand F."/>
            <person name="Pallen M.J."/>
        </authorList>
    </citation>
    <scope>NUCLEOTIDE SEQUENCE</scope>
    <source>
        <strain evidence="3">CHK160-1198</strain>
    </source>
</reference>
<evidence type="ECO:0000313" key="4">
    <source>
        <dbReference type="Proteomes" id="UP000824099"/>
    </source>
</evidence>
<dbReference type="PANTHER" id="PTHR30121">
    <property type="entry name" value="UNCHARACTERIZED PROTEIN YJGR-RELATED"/>
    <property type="match status" value="1"/>
</dbReference>
<evidence type="ECO:0000256" key="1">
    <source>
        <dbReference type="SAM" id="MobiDB-lite"/>
    </source>
</evidence>
<dbReference type="CDD" id="cd01127">
    <property type="entry name" value="TrwB_TraG_TraD_VirD4"/>
    <property type="match status" value="1"/>
</dbReference>
<gene>
    <name evidence="3" type="ORF">IAB06_03450</name>
</gene>
<dbReference type="InterPro" id="IPR033186">
    <property type="entry name" value="HerA_C"/>
</dbReference>
<organism evidence="3 4">
    <name type="scientific">Candidatus Avacidaminococcus intestinavium</name>
    <dbReference type="NCBI Taxonomy" id="2840684"/>
    <lineage>
        <taxon>Bacteria</taxon>
        <taxon>Bacillati</taxon>
        <taxon>Bacillota</taxon>
        <taxon>Negativicutes</taxon>
        <taxon>Acidaminococcales</taxon>
        <taxon>Acidaminococcaceae</taxon>
        <taxon>Acidaminococcaceae incertae sedis</taxon>
        <taxon>Candidatus Avacidaminococcus</taxon>
    </lineage>
</organism>
<dbReference type="SUPFAM" id="SSF52540">
    <property type="entry name" value="P-loop containing nucleoside triphosphate hydrolases"/>
    <property type="match status" value="1"/>
</dbReference>
<dbReference type="AlphaFoldDB" id="A0A9D1MPL3"/>
<evidence type="ECO:0000313" key="3">
    <source>
        <dbReference type="EMBL" id="HIU64082.1"/>
    </source>
</evidence>
<dbReference type="Pfam" id="PF05872">
    <property type="entry name" value="HerA_C"/>
    <property type="match status" value="1"/>
</dbReference>
<dbReference type="Gene3D" id="3.40.50.300">
    <property type="entry name" value="P-loop containing nucleotide triphosphate hydrolases"/>
    <property type="match status" value="1"/>
</dbReference>
<dbReference type="PANTHER" id="PTHR30121:SF6">
    <property type="entry name" value="SLR6007 PROTEIN"/>
    <property type="match status" value="1"/>
</dbReference>
<dbReference type="InterPro" id="IPR027417">
    <property type="entry name" value="P-loop_NTPase"/>
</dbReference>
<reference evidence="3" key="1">
    <citation type="submission" date="2020-10" db="EMBL/GenBank/DDBJ databases">
        <authorList>
            <person name="Gilroy R."/>
        </authorList>
    </citation>
    <scope>NUCLEOTIDE SEQUENCE</scope>
    <source>
        <strain evidence="3">CHK160-1198</strain>
    </source>
</reference>
<feature type="domain" description="Helicase HerA-like C-terminal" evidence="2">
    <location>
        <begin position="1"/>
        <end position="377"/>
    </location>
</feature>
<proteinExistence type="predicted"/>
<feature type="compositionally biased region" description="Low complexity" evidence="1">
    <location>
        <begin position="322"/>
        <end position="334"/>
    </location>
</feature>
<evidence type="ECO:0000259" key="2">
    <source>
        <dbReference type="Pfam" id="PF05872"/>
    </source>
</evidence>
<comment type="caution">
    <text evidence="3">The sequence shown here is derived from an EMBL/GenBank/DDBJ whole genome shotgun (WGS) entry which is preliminary data.</text>
</comment>
<dbReference type="EMBL" id="DVNI01000051">
    <property type="protein sequence ID" value="HIU64082.1"/>
    <property type="molecule type" value="Genomic_DNA"/>
</dbReference>
<feature type="non-terminal residue" evidence="3">
    <location>
        <position position="1"/>
    </location>
</feature>
<dbReference type="InterPro" id="IPR051162">
    <property type="entry name" value="T4SS_component"/>
</dbReference>
<accession>A0A9D1MPL3</accession>
<protein>
    <submittedName>
        <fullName evidence="3">DUF853 family protein</fullName>
    </submittedName>
</protein>
<feature type="region of interest" description="Disordered" evidence="1">
    <location>
        <begin position="316"/>
        <end position="351"/>
    </location>
</feature>
<sequence>GPVLLARLLNLTDVQTGVLNIVFRVADDRGLLLLDLKDLKAITQYVGENSAEFTTDYGNVSKQSVGAILRALLVLEDAGGDIFFGEPALDIKDWMQMTDDGRGYINILHCEKLFQQPLLYSTFLLWMLSELFEQLPEVGDLEKPKMVFFFDEAHLVFKDAPKALLQKMEQIVKLIRSKGIGIYFITQSPADIPDSILAQLGNKVQHALRAYTPSEQKAIRAAAQSFRPNPAFNTETVLTELGTGEALISFLDEAGRPSIVEKTKILPPMSYMGTIDDERRKMEISASELYGKYEETNDRLSAYEILKEQATKAAAAEEETQRAAAWQAEQQAQEKQQRRSSGGRAQKSLLETAASSTINTIGRELGRTLARGLMGLLKK</sequence>
<name>A0A9D1MPL3_9FIRM</name>
<dbReference type="Proteomes" id="UP000824099">
    <property type="component" value="Unassembled WGS sequence"/>
</dbReference>